<name>A0A5C1YIS0_9MICO</name>
<organism evidence="9 10">
    <name type="scientific">Agromyces intestinalis</name>
    <dbReference type="NCBI Taxonomy" id="2592652"/>
    <lineage>
        <taxon>Bacteria</taxon>
        <taxon>Bacillati</taxon>
        <taxon>Actinomycetota</taxon>
        <taxon>Actinomycetes</taxon>
        <taxon>Micrococcales</taxon>
        <taxon>Microbacteriaceae</taxon>
        <taxon>Agromyces</taxon>
    </lineage>
</organism>
<dbReference type="InterPro" id="IPR011829">
    <property type="entry name" value="TTC_DH"/>
</dbReference>
<dbReference type="InterPro" id="IPR050501">
    <property type="entry name" value="ICDH/IPMDH"/>
</dbReference>
<evidence type="ECO:0000256" key="6">
    <source>
        <dbReference type="ARBA" id="ARBA00023027"/>
    </source>
</evidence>
<evidence type="ECO:0000256" key="4">
    <source>
        <dbReference type="ARBA" id="ARBA00022723"/>
    </source>
</evidence>
<dbReference type="GO" id="GO:0051287">
    <property type="term" value="F:NAD binding"/>
    <property type="evidence" value="ECO:0007669"/>
    <property type="project" value="InterPro"/>
</dbReference>
<dbReference type="KEGG" id="ail:FLP10_13995"/>
<dbReference type="NCBIfam" id="TIGR02089">
    <property type="entry name" value="TTC"/>
    <property type="match status" value="1"/>
</dbReference>
<dbReference type="SMART" id="SM01329">
    <property type="entry name" value="Iso_dh"/>
    <property type="match status" value="1"/>
</dbReference>
<evidence type="ECO:0000256" key="7">
    <source>
        <dbReference type="ARBA" id="ARBA00023211"/>
    </source>
</evidence>
<evidence type="ECO:0000259" key="8">
    <source>
        <dbReference type="SMART" id="SM01329"/>
    </source>
</evidence>
<dbReference type="Proteomes" id="UP000324678">
    <property type="component" value="Chromosome"/>
</dbReference>
<dbReference type="GO" id="GO:0009027">
    <property type="term" value="F:tartrate dehydrogenase activity"/>
    <property type="evidence" value="ECO:0007669"/>
    <property type="project" value="UniProtKB-EC"/>
</dbReference>
<comment type="cofactor">
    <cofactor evidence="2">
        <name>Mg(2+)</name>
        <dbReference type="ChEBI" id="CHEBI:18420"/>
    </cofactor>
</comment>
<gene>
    <name evidence="9" type="ORF">FLP10_13995</name>
</gene>
<keyword evidence="4" id="KW-0479">Metal-binding</keyword>
<protein>
    <submittedName>
        <fullName evidence="9">Tartrate dehydrogenase</fullName>
        <ecNumber evidence="9">1.1.1.93</ecNumber>
    </submittedName>
</protein>
<accession>A0A5C1YIS0</accession>
<evidence type="ECO:0000256" key="3">
    <source>
        <dbReference type="ARBA" id="ARBA00007769"/>
    </source>
</evidence>
<reference evidence="9 10" key="1">
    <citation type="submission" date="2019-09" db="EMBL/GenBank/DDBJ databases">
        <title>Genome sequencing of strain KACC 19306.</title>
        <authorList>
            <person name="Heo J."/>
            <person name="Kim S.-J."/>
            <person name="Kim J.-S."/>
            <person name="Hong S.-B."/>
            <person name="Kwon S.-W."/>
        </authorList>
    </citation>
    <scope>NUCLEOTIDE SEQUENCE [LARGE SCALE GENOMIC DNA]</scope>
    <source>
        <strain evidence="9 10">KACC 19306</strain>
    </source>
</reference>
<dbReference type="EMBL" id="CP043505">
    <property type="protein sequence ID" value="QEO15415.1"/>
    <property type="molecule type" value="Genomic_DNA"/>
</dbReference>
<proteinExistence type="inferred from homology"/>
<comment type="cofactor">
    <cofactor evidence="1">
        <name>Mn(2+)</name>
        <dbReference type="ChEBI" id="CHEBI:29035"/>
    </cofactor>
</comment>
<sequence length="375" mass="39956">MSGTRIAVVAGDGIGLEVLPAGIRAVDAVAEVHGLRLDWHHLDWGSEFYRRHGRMLPVDGLEVLAQHDAIFLGAVGVPDIPDVETLWGLLIPIRRAFEQYINLRPVKTLPGVTNRVRTDEVIDLMIVRENNEGEYSEIGGRAYRGLPEEAAFQENVFTRKGVARAARFAAELAVSRGGRLTSATKSNGIVHTMPFWDEVVRDTLTDYPSVELRSELIDALAASLVLHPERYDVIVASNLFGDILSDLAGAVTGSIGSAPSANLNPERRHPSMFEPVHGSAPDIAGQGIANPIGQIWSGAMMLDALGHRPAAAHLTAAFEHVLAEGVRTRDLGGTASTEQFTSAVVAAVGGLADRYLGTDADADAVVDADVAGVAS</sequence>
<dbReference type="AlphaFoldDB" id="A0A5C1YIS0"/>
<evidence type="ECO:0000256" key="1">
    <source>
        <dbReference type="ARBA" id="ARBA00001936"/>
    </source>
</evidence>
<keyword evidence="7" id="KW-0464">Manganese</keyword>
<dbReference type="GO" id="GO:0046872">
    <property type="term" value="F:metal ion binding"/>
    <property type="evidence" value="ECO:0007669"/>
    <property type="project" value="UniProtKB-KW"/>
</dbReference>
<keyword evidence="5 9" id="KW-0560">Oxidoreductase</keyword>
<dbReference type="SUPFAM" id="SSF53659">
    <property type="entry name" value="Isocitrate/Isopropylmalate dehydrogenase-like"/>
    <property type="match status" value="1"/>
</dbReference>
<feature type="domain" description="Isopropylmalate dehydrogenase-like" evidence="8">
    <location>
        <begin position="5"/>
        <end position="344"/>
    </location>
</feature>
<keyword evidence="10" id="KW-1185">Reference proteome</keyword>
<comment type="similarity">
    <text evidence="3">Belongs to the isocitrate and isopropylmalate dehydrogenases family.</text>
</comment>
<dbReference type="RefSeq" id="WP_149161429.1">
    <property type="nucleotide sequence ID" value="NZ_CP043505.1"/>
</dbReference>
<dbReference type="Pfam" id="PF00180">
    <property type="entry name" value="Iso_dh"/>
    <property type="match status" value="1"/>
</dbReference>
<evidence type="ECO:0000313" key="10">
    <source>
        <dbReference type="Proteomes" id="UP000324678"/>
    </source>
</evidence>
<evidence type="ECO:0000313" key="9">
    <source>
        <dbReference type="EMBL" id="QEO15415.1"/>
    </source>
</evidence>
<dbReference type="PANTHER" id="PTHR43275">
    <property type="entry name" value="D-MALATE DEHYDROGENASE [DECARBOXYLATING]"/>
    <property type="match status" value="1"/>
</dbReference>
<dbReference type="OrthoDB" id="5289857at2"/>
<dbReference type="EC" id="1.1.1.93" evidence="9"/>
<dbReference type="InterPro" id="IPR024084">
    <property type="entry name" value="IsoPropMal-DH-like_dom"/>
</dbReference>
<dbReference type="PANTHER" id="PTHR43275:SF1">
    <property type="entry name" value="D-MALATE DEHYDROGENASE [DECARBOXYLATING]"/>
    <property type="match status" value="1"/>
</dbReference>
<keyword evidence="6" id="KW-0520">NAD</keyword>
<evidence type="ECO:0000256" key="2">
    <source>
        <dbReference type="ARBA" id="ARBA00001946"/>
    </source>
</evidence>
<dbReference type="Gene3D" id="3.40.718.10">
    <property type="entry name" value="Isopropylmalate Dehydrogenase"/>
    <property type="match status" value="1"/>
</dbReference>
<evidence type="ECO:0000256" key="5">
    <source>
        <dbReference type="ARBA" id="ARBA00023002"/>
    </source>
</evidence>